<keyword evidence="4" id="KW-0720">Serine protease</keyword>
<dbReference type="InParanoid" id="B3LVA0"/>
<evidence type="ECO:0000259" key="7">
    <source>
        <dbReference type="PROSITE" id="PS50240"/>
    </source>
</evidence>
<evidence type="ECO:0000256" key="4">
    <source>
        <dbReference type="ARBA" id="ARBA00022825"/>
    </source>
</evidence>
<keyword evidence="9" id="KW-1185">Reference proteome</keyword>
<feature type="signal peptide" evidence="6">
    <location>
        <begin position="1"/>
        <end position="17"/>
    </location>
</feature>
<dbReference type="InterPro" id="IPR043504">
    <property type="entry name" value="Peptidase_S1_PA_chymotrypsin"/>
</dbReference>
<dbReference type="GeneID" id="6501359"/>
<dbReference type="EMBL" id="CH902617">
    <property type="protein sequence ID" value="EDV43632.2"/>
    <property type="molecule type" value="Genomic_DNA"/>
</dbReference>
<dbReference type="SMR" id="B3LVA0"/>
<dbReference type="Pfam" id="PF00089">
    <property type="entry name" value="Trypsin"/>
    <property type="match status" value="1"/>
</dbReference>
<protein>
    <recommendedName>
        <fullName evidence="7">Peptidase S1 domain-containing protein</fullName>
    </recommendedName>
</protein>
<accession>B3LVA0</accession>
<dbReference type="Gene3D" id="2.40.10.10">
    <property type="entry name" value="Trypsin-like serine proteases"/>
    <property type="match status" value="2"/>
</dbReference>
<gene>
    <name evidence="8" type="primary">Dana\GF18587</name>
    <name evidence="8" type="synonym">dana_GLEANR_19845</name>
    <name evidence="8" type="ORF">GF18587</name>
</gene>
<dbReference type="InterPro" id="IPR001254">
    <property type="entry name" value="Trypsin_dom"/>
</dbReference>
<evidence type="ECO:0000256" key="3">
    <source>
        <dbReference type="ARBA" id="ARBA00022801"/>
    </source>
</evidence>
<evidence type="ECO:0000256" key="5">
    <source>
        <dbReference type="ARBA" id="ARBA00023157"/>
    </source>
</evidence>
<reference evidence="8 9" key="1">
    <citation type="journal article" date="2007" name="Nature">
        <title>Evolution of genes and genomes on the Drosophila phylogeny.</title>
        <authorList>
            <consortium name="Drosophila 12 Genomes Consortium"/>
            <person name="Clark A.G."/>
            <person name="Eisen M.B."/>
            <person name="Smith D.R."/>
            <person name="Bergman C.M."/>
            <person name="Oliver B."/>
            <person name="Markow T.A."/>
            <person name="Kaufman T.C."/>
            <person name="Kellis M."/>
            <person name="Gelbart W."/>
            <person name="Iyer V.N."/>
            <person name="Pollard D.A."/>
            <person name="Sackton T.B."/>
            <person name="Larracuente A.M."/>
            <person name="Singh N.D."/>
            <person name="Abad J.P."/>
            <person name="Abt D.N."/>
            <person name="Adryan B."/>
            <person name="Aguade M."/>
            <person name="Akashi H."/>
            <person name="Anderson W.W."/>
            <person name="Aquadro C.F."/>
            <person name="Ardell D.H."/>
            <person name="Arguello R."/>
            <person name="Artieri C.G."/>
            <person name="Barbash D.A."/>
            <person name="Barker D."/>
            <person name="Barsanti P."/>
            <person name="Batterham P."/>
            <person name="Batzoglou S."/>
            <person name="Begun D."/>
            <person name="Bhutkar A."/>
            <person name="Blanco E."/>
            <person name="Bosak S.A."/>
            <person name="Bradley R.K."/>
            <person name="Brand A.D."/>
            <person name="Brent M.R."/>
            <person name="Brooks A.N."/>
            <person name="Brown R.H."/>
            <person name="Butlin R.K."/>
            <person name="Caggese C."/>
            <person name="Calvi B.R."/>
            <person name="Bernardo de Carvalho A."/>
            <person name="Caspi A."/>
            <person name="Castrezana S."/>
            <person name="Celniker S.E."/>
            <person name="Chang J.L."/>
            <person name="Chapple C."/>
            <person name="Chatterji S."/>
            <person name="Chinwalla A."/>
            <person name="Civetta A."/>
            <person name="Clifton S.W."/>
            <person name="Comeron J.M."/>
            <person name="Costello J.C."/>
            <person name="Coyne J.A."/>
            <person name="Daub J."/>
            <person name="David R.G."/>
            <person name="Delcher A.L."/>
            <person name="Delehaunty K."/>
            <person name="Do C.B."/>
            <person name="Ebling H."/>
            <person name="Edwards K."/>
            <person name="Eickbush T."/>
            <person name="Evans J.D."/>
            <person name="Filipski A."/>
            <person name="Findeiss S."/>
            <person name="Freyhult E."/>
            <person name="Fulton L."/>
            <person name="Fulton R."/>
            <person name="Garcia A.C."/>
            <person name="Gardiner A."/>
            <person name="Garfield D.A."/>
            <person name="Garvin B.E."/>
            <person name="Gibson G."/>
            <person name="Gilbert D."/>
            <person name="Gnerre S."/>
            <person name="Godfrey J."/>
            <person name="Good R."/>
            <person name="Gotea V."/>
            <person name="Gravely B."/>
            <person name="Greenberg A.J."/>
            <person name="Griffiths-Jones S."/>
            <person name="Gross S."/>
            <person name="Guigo R."/>
            <person name="Gustafson E.A."/>
            <person name="Haerty W."/>
            <person name="Hahn M.W."/>
            <person name="Halligan D.L."/>
            <person name="Halpern A.L."/>
            <person name="Halter G.M."/>
            <person name="Han M.V."/>
            <person name="Heger A."/>
            <person name="Hillier L."/>
            <person name="Hinrichs A.S."/>
            <person name="Holmes I."/>
            <person name="Hoskins R.A."/>
            <person name="Hubisz M.J."/>
            <person name="Hultmark D."/>
            <person name="Huntley M.A."/>
            <person name="Jaffe D.B."/>
            <person name="Jagadeeshan S."/>
            <person name="Jeck W.R."/>
            <person name="Johnson J."/>
            <person name="Jones C.D."/>
            <person name="Jordan W.C."/>
            <person name="Karpen G.H."/>
            <person name="Kataoka E."/>
            <person name="Keightley P.D."/>
            <person name="Kheradpour P."/>
            <person name="Kirkness E.F."/>
            <person name="Koerich L.B."/>
            <person name="Kristiansen K."/>
            <person name="Kudrna D."/>
            <person name="Kulathinal R.J."/>
            <person name="Kumar S."/>
            <person name="Kwok R."/>
            <person name="Lander E."/>
            <person name="Langley C.H."/>
            <person name="Lapoint R."/>
            <person name="Lazzaro B.P."/>
            <person name="Lee S.J."/>
            <person name="Levesque L."/>
            <person name="Li R."/>
            <person name="Lin C.F."/>
            <person name="Lin M.F."/>
            <person name="Lindblad-Toh K."/>
            <person name="Llopart A."/>
            <person name="Long M."/>
            <person name="Low L."/>
            <person name="Lozovsky E."/>
            <person name="Lu J."/>
            <person name="Luo M."/>
            <person name="Machado C.A."/>
            <person name="Makalowski W."/>
            <person name="Marzo M."/>
            <person name="Matsuda M."/>
            <person name="Matzkin L."/>
            <person name="McAllister B."/>
            <person name="McBride C.S."/>
            <person name="McKernan B."/>
            <person name="McKernan K."/>
            <person name="Mendez-Lago M."/>
            <person name="Minx P."/>
            <person name="Mollenhauer M.U."/>
            <person name="Montooth K."/>
            <person name="Mount S.M."/>
            <person name="Mu X."/>
            <person name="Myers E."/>
            <person name="Negre B."/>
            <person name="Newfeld S."/>
            <person name="Nielsen R."/>
            <person name="Noor M.A."/>
            <person name="O'Grady P."/>
            <person name="Pachter L."/>
            <person name="Papaceit M."/>
            <person name="Parisi M.J."/>
            <person name="Parisi M."/>
            <person name="Parts L."/>
            <person name="Pedersen J.S."/>
            <person name="Pesole G."/>
            <person name="Phillippy A.M."/>
            <person name="Ponting C.P."/>
            <person name="Pop M."/>
            <person name="Porcelli D."/>
            <person name="Powell J.R."/>
            <person name="Prohaska S."/>
            <person name="Pruitt K."/>
            <person name="Puig M."/>
            <person name="Quesneville H."/>
            <person name="Ram K.R."/>
            <person name="Rand D."/>
            <person name="Rasmussen M.D."/>
            <person name="Reed L.K."/>
            <person name="Reenan R."/>
            <person name="Reily A."/>
            <person name="Remington K.A."/>
            <person name="Rieger T.T."/>
            <person name="Ritchie M.G."/>
            <person name="Robin C."/>
            <person name="Rogers Y.H."/>
            <person name="Rohde C."/>
            <person name="Rozas J."/>
            <person name="Rubenfield M.J."/>
            <person name="Ruiz A."/>
            <person name="Russo S."/>
            <person name="Salzberg S.L."/>
            <person name="Sanchez-Gracia A."/>
            <person name="Saranga D.J."/>
            <person name="Sato H."/>
            <person name="Schaeffer S.W."/>
            <person name="Schatz M.C."/>
            <person name="Schlenke T."/>
            <person name="Schwartz R."/>
            <person name="Segarra C."/>
            <person name="Singh R.S."/>
            <person name="Sirot L."/>
            <person name="Sirota M."/>
            <person name="Sisneros N.B."/>
            <person name="Smith C.D."/>
            <person name="Smith T.F."/>
            <person name="Spieth J."/>
            <person name="Stage D.E."/>
            <person name="Stark A."/>
            <person name="Stephan W."/>
            <person name="Strausberg R.L."/>
            <person name="Strempel S."/>
            <person name="Sturgill D."/>
            <person name="Sutton G."/>
            <person name="Sutton G.G."/>
            <person name="Tao W."/>
            <person name="Teichmann S."/>
            <person name="Tobari Y.N."/>
            <person name="Tomimura Y."/>
            <person name="Tsolas J.M."/>
            <person name="Valente V.L."/>
            <person name="Venter E."/>
            <person name="Venter J.C."/>
            <person name="Vicario S."/>
            <person name="Vieira F.G."/>
            <person name="Vilella A.J."/>
            <person name="Villasante A."/>
            <person name="Walenz B."/>
            <person name="Wang J."/>
            <person name="Wasserman M."/>
            <person name="Watts T."/>
            <person name="Wilson D."/>
            <person name="Wilson R.K."/>
            <person name="Wing R.A."/>
            <person name="Wolfner M.F."/>
            <person name="Wong A."/>
            <person name="Wong G.K."/>
            <person name="Wu C.I."/>
            <person name="Wu G."/>
            <person name="Yamamoto D."/>
            <person name="Yang H.P."/>
            <person name="Yang S.P."/>
            <person name="Yorke J.A."/>
            <person name="Yoshida K."/>
            <person name="Zdobnov E."/>
            <person name="Zhang P."/>
            <person name="Zhang Y."/>
            <person name="Zimin A.V."/>
            <person name="Baldwin J."/>
            <person name="Abdouelleil A."/>
            <person name="Abdulkadir J."/>
            <person name="Abebe A."/>
            <person name="Abera B."/>
            <person name="Abreu J."/>
            <person name="Acer S.C."/>
            <person name="Aftuck L."/>
            <person name="Alexander A."/>
            <person name="An P."/>
            <person name="Anderson E."/>
            <person name="Anderson S."/>
            <person name="Arachi H."/>
            <person name="Azer M."/>
            <person name="Bachantsang P."/>
            <person name="Barry A."/>
            <person name="Bayul T."/>
            <person name="Berlin A."/>
            <person name="Bessette D."/>
            <person name="Bloom T."/>
            <person name="Blye J."/>
            <person name="Boguslavskiy L."/>
            <person name="Bonnet C."/>
            <person name="Boukhgalter B."/>
            <person name="Bourzgui I."/>
            <person name="Brown A."/>
            <person name="Cahill P."/>
            <person name="Channer S."/>
            <person name="Cheshatsang Y."/>
            <person name="Chuda L."/>
            <person name="Citroen M."/>
            <person name="Collymore A."/>
            <person name="Cooke P."/>
            <person name="Costello M."/>
            <person name="D'Aco K."/>
            <person name="Daza R."/>
            <person name="De Haan G."/>
            <person name="DeGray S."/>
            <person name="DeMaso C."/>
            <person name="Dhargay N."/>
            <person name="Dooley K."/>
            <person name="Dooley E."/>
            <person name="Doricent M."/>
            <person name="Dorje P."/>
            <person name="Dorjee K."/>
            <person name="Dupes A."/>
            <person name="Elong R."/>
            <person name="Falk J."/>
            <person name="Farina A."/>
            <person name="Faro S."/>
            <person name="Ferguson D."/>
            <person name="Fisher S."/>
            <person name="Foley C.D."/>
            <person name="Franke A."/>
            <person name="Friedrich D."/>
            <person name="Gadbois L."/>
            <person name="Gearin G."/>
            <person name="Gearin C.R."/>
            <person name="Giannoukos G."/>
            <person name="Goode T."/>
            <person name="Graham J."/>
            <person name="Grandbois E."/>
            <person name="Grewal S."/>
            <person name="Gyaltsen K."/>
            <person name="Hafez N."/>
            <person name="Hagos B."/>
            <person name="Hall J."/>
            <person name="Henson C."/>
            <person name="Hollinger A."/>
            <person name="Honan T."/>
            <person name="Huard M.D."/>
            <person name="Hughes L."/>
            <person name="Hurhula B."/>
            <person name="Husby M.E."/>
            <person name="Kamat A."/>
            <person name="Kanga B."/>
            <person name="Kashin S."/>
            <person name="Khazanovich D."/>
            <person name="Kisner P."/>
            <person name="Lance K."/>
            <person name="Lara M."/>
            <person name="Lee W."/>
            <person name="Lennon N."/>
            <person name="Letendre F."/>
            <person name="LeVine R."/>
            <person name="Lipovsky A."/>
            <person name="Liu X."/>
            <person name="Liu J."/>
            <person name="Liu S."/>
            <person name="Lokyitsang T."/>
            <person name="Lokyitsang Y."/>
            <person name="Lubonja R."/>
            <person name="Lui A."/>
            <person name="MacDonald P."/>
            <person name="Magnisalis V."/>
            <person name="Maru K."/>
            <person name="Matthews C."/>
            <person name="McCusker W."/>
            <person name="McDonough S."/>
            <person name="Mehta T."/>
            <person name="Meldrim J."/>
            <person name="Meneus L."/>
            <person name="Mihai O."/>
            <person name="Mihalev A."/>
            <person name="Mihova T."/>
            <person name="Mittelman R."/>
            <person name="Mlenga V."/>
            <person name="Montmayeur A."/>
            <person name="Mulrain L."/>
            <person name="Navidi A."/>
            <person name="Naylor J."/>
            <person name="Negash T."/>
            <person name="Nguyen T."/>
            <person name="Nguyen N."/>
            <person name="Nicol R."/>
            <person name="Norbu C."/>
            <person name="Norbu N."/>
            <person name="Novod N."/>
            <person name="O'Neill B."/>
            <person name="Osman S."/>
            <person name="Markiewicz E."/>
            <person name="Oyono O.L."/>
            <person name="Patti C."/>
            <person name="Phunkhang P."/>
            <person name="Pierre F."/>
            <person name="Priest M."/>
            <person name="Raghuraman S."/>
            <person name="Rege F."/>
            <person name="Reyes R."/>
            <person name="Rise C."/>
            <person name="Rogov P."/>
            <person name="Ross K."/>
            <person name="Ryan E."/>
            <person name="Settipalli S."/>
            <person name="Shea T."/>
            <person name="Sherpa N."/>
            <person name="Shi L."/>
            <person name="Shih D."/>
            <person name="Sparrow T."/>
            <person name="Spaulding J."/>
            <person name="Stalker J."/>
            <person name="Stange-Thomann N."/>
            <person name="Stavropoulos S."/>
            <person name="Stone C."/>
            <person name="Strader C."/>
            <person name="Tesfaye S."/>
            <person name="Thomson T."/>
            <person name="Thoulutsang Y."/>
            <person name="Thoulutsang D."/>
            <person name="Topham K."/>
            <person name="Topping I."/>
            <person name="Tsamla T."/>
            <person name="Vassiliev H."/>
            <person name="Vo A."/>
            <person name="Wangchuk T."/>
            <person name="Wangdi T."/>
            <person name="Weiand M."/>
            <person name="Wilkinson J."/>
            <person name="Wilson A."/>
            <person name="Yadav S."/>
            <person name="Young G."/>
            <person name="Yu Q."/>
            <person name="Zembek L."/>
            <person name="Zhong D."/>
            <person name="Zimmer A."/>
            <person name="Zwirko Z."/>
            <person name="Jaffe D.B."/>
            <person name="Alvarez P."/>
            <person name="Brockman W."/>
            <person name="Butler J."/>
            <person name="Chin C."/>
            <person name="Gnerre S."/>
            <person name="Grabherr M."/>
            <person name="Kleber M."/>
            <person name="Mauceli E."/>
            <person name="MacCallum I."/>
        </authorList>
    </citation>
    <scope>NUCLEOTIDE SEQUENCE [LARGE SCALE GENOMIC DNA]</scope>
    <source>
        <strain evidence="9">Tucson 14024-0371.13</strain>
    </source>
</reference>
<dbReference type="HOGENOM" id="CLU_084025_0_0_1"/>
<dbReference type="PANTHER" id="PTHR24276:SF94">
    <property type="entry name" value="AT20289P-RELATED"/>
    <property type="match status" value="1"/>
</dbReference>
<keyword evidence="1" id="KW-0645">Protease</keyword>
<dbReference type="STRING" id="7217.B3LVA0"/>
<evidence type="ECO:0000256" key="1">
    <source>
        <dbReference type="ARBA" id="ARBA00022670"/>
    </source>
</evidence>
<dbReference type="PANTHER" id="PTHR24276">
    <property type="entry name" value="POLYSERASE-RELATED"/>
    <property type="match status" value="1"/>
</dbReference>
<organism evidence="8 9">
    <name type="scientific">Drosophila ananassae</name>
    <name type="common">Fruit fly</name>
    <dbReference type="NCBI Taxonomy" id="7217"/>
    <lineage>
        <taxon>Eukaryota</taxon>
        <taxon>Metazoa</taxon>
        <taxon>Ecdysozoa</taxon>
        <taxon>Arthropoda</taxon>
        <taxon>Hexapoda</taxon>
        <taxon>Insecta</taxon>
        <taxon>Pterygota</taxon>
        <taxon>Neoptera</taxon>
        <taxon>Endopterygota</taxon>
        <taxon>Diptera</taxon>
        <taxon>Brachycera</taxon>
        <taxon>Muscomorpha</taxon>
        <taxon>Ephydroidea</taxon>
        <taxon>Drosophilidae</taxon>
        <taxon>Drosophila</taxon>
        <taxon>Sophophora</taxon>
    </lineage>
</organism>
<dbReference type="KEGG" id="dan:6501359"/>
<dbReference type="GO" id="GO:0004252">
    <property type="term" value="F:serine-type endopeptidase activity"/>
    <property type="evidence" value="ECO:0007669"/>
    <property type="project" value="InterPro"/>
</dbReference>
<dbReference type="InterPro" id="IPR009003">
    <property type="entry name" value="Peptidase_S1_PA"/>
</dbReference>
<dbReference type="Proteomes" id="UP000007801">
    <property type="component" value="Unassembled WGS sequence"/>
</dbReference>
<dbReference type="FunCoup" id="B3LVA0">
    <property type="interactions" value="7"/>
</dbReference>
<sequence length="308" mass="34174">MFLALILLALFFQRKSALVSSEWYPQINVGDVPPNGKPYQIVRVIEYILPFPYKISMGKNARSPSATATPPDSLEVIPARIENFLAMEQATTSTPKPKATRHFLLKVLRGNTIICSGALISGRLVLTSAHCFVDGPTDGQKHKPLAQEYKVQASRSRIYDVVNIILGPDASMTEDMALALLKVSVQDAYVQPVALCDTQLQRPDNVTMYMSQRHLRFLRTEVITNGACKRSYALDESVFITATMLCARNSNKVADCQTTRGDLLLHQDTLCGINIYGSHCSEGSINGDLYANVFKARKQLKRLIKTYG</sequence>
<dbReference type="GO" id="GO:0006508">
    <property type="term" value="P:proteolysis"/>
    <property type="evidence" value="ECO:0007669"/>
    <property type="project" value="UniProtKB-KW"/>
</dbReference>
<dbReference type="InterPro" id="IPR050430">
    <property type="entry name" value="Peptidase_S1"/>
</dbReference>
<dbReference type="SMART" id="SM00020">
    <property type="entry name" value="Tryp_SPc"/>
    <property type="match status" value="1"/>
</dbReference>
<keyword evidence="5" id="KW-1015">Disulfide bond</keyword>
<keyword evidence="3 8" id="KW-0378">Hydrolase</keyword>
<evidence type="ECO:0000256" key="2">
    <source>
        <dbReference type="ARBA" id="ARBA00022729"/>
    </source>
</evidence>
<keyword evidence="2 6" id="KW-0732">Signal</keyword>
<proteinExistence type="predicted"/>
<dbReference type="SUPFAM" id="SSF50494">
    <property type="entry name" value="Trypsin-like serine proteases"/>
    <property type="match status" value="1"/>
</dbReference>
<evidence type="ECO:0000313" key="8">
    <source>
        <dbReference type="EMBL" id="EDV43632.2"/>
    </source>
</evidence>
<evidence type="ECO:0000313" key="9">
    <source>
        <dbReference type="Proteomes" id="UP000007801"/>
    </source>
</evidence>
<name>B3LVA0_DROAN</name>
<dbReference type="OrthoDB" id="7849093at2759"/>
<dbReference type="eggNOG" id="KOG3627">
    <property type="taxonomic scope" value="Eukaryota"/>
</dbReference>
<feature type="domain" description="Peptidase S1" evidence="7">
    <location>
        <begin position="18"/>
        <end position="305"/>
    </location>
</feature>
<dbReference type="AlphaFoldDB" id="B3LVA0"/>
<dbReference type="PROSITE" id="PS50240">
    <property type="entry name" value="TRYPSIN_DOM"/>
    <property type="match status" value="1"/>
</dbReference>
<feature type="chain" id="PRO_5006454344" description="Peptidase S1 domain-containing protein" evidence="6">
    <location>
        <begin position="18"/>
        <end position="308"/>
    </location>
</feature>
<evidence type="ECO:0000256" key="6">
    <source>
        <dbReference type="SAM" id="SignalP"/>
    </source>
</evidence>